<protein>
    <recommendedName>
        <fullName evidence="3">HK97 family phage prohead protease</fullName>
    </recommendedName>
</protein>
<evidence type="ECO:0000313" key="1">
    <source>
        <dbReference type="EMBL" id="KPE49783.1"/>
    </source>
</evidence>
<dbReference type="PATRIC" id="fig|253.9.peg.1701"/>
<gene>
    <name evidence="1" type="ORF">AOB46_18725</name>
</gene>
<proteinExistence type="predicted"/>
<dbReference type="EMBL" id="LJOD01000015">
    <property type="protein sequence ID" value="KPE49783.1"/>
    <property type="molecule type" value="Genomic_DNA"/>
</dbReference>
<reference evidence="1 2" key="1">
    <citation type="journal article" date="2015" name="Genom Data">
        <title>Draft genome sequence of a multidrug-resistant Chryseobacterium indologenes isolate from Malaysia.</title>
        <authorList>
            <person name="Yu C.Y."/>
            <person name="Ang G.Y."/>
            <person name="Cheng H.J."/>
            <person name="Cheong Y.M."/>
            <person name="Yin W.F."/>
            <person name="Chan K.G."/>
        </authorList>
    </citation>
    <scope>NUCLEOTIDE SEQUENCE [LARGE SCALE GENOMIC DNA]</scope>
    <source>
        <strain evidence="1 2">CI_885</strain>
    </source>
</reference>
<name>A0A0N0IUM6_CHRID</name>
<dbReference type="OrthoDB" id="1097544at2"/>
<organism evidence="1 2">
    <name type="scientific">Chryseobacterium indologenes</name>
    <name type="common">Flavobacterium indologenes</name>
    <dbReference type="NCBI Taxonomy" id="253"/>
    <lineage>
        <taxon>Bacteria</taxon>
        <taxon>Pseudomonadati</taxon>
        <taxon>Bacteroidota</taxon>
        <taxon>Flavobacteriia</taxon>
        <taxon>Flavobacteriales</taxon>
        <taxon>Weeksellaceae</taxon>
        <taxon>Chryseobacterium group</taxon>
        <taxon>Chryseobacterium</taxon>
    </lineage>
</organism>
<comment type="caution">
    <text evidence="1">The sequence shown here is derived from an EMBL/GenBank/DDBJ whole genome shotgun (WGS) entry which is preliminary data.</text>
</comment>
<dbReference type="RefSeq" id="WP_062702251.1">
    <property type="nucleotide sequence ID" value="NZ_LJOD01000015.1"/>
</dbReference>
<dbReference type="Proteomes" id="UP000037953">
    <property type="component" value="Unassembled WGS sequence"/>
</dbReference>
<evidence type="ECO:0008006" key="3">
    <source>
        <dbReference type="Google" id="ProtNLM"/>
    </source>
</evidence>
<reference evidence="2" key="2">
    <citation type="submission" date="2015-09" db="EMBL/GenBank/DDBJ databases">
        <title>Draft genome sequence of a multidrug-resistant Chryseobacterium indologenes isolate from Malaysia.</title>
        <authorList>
            <person name="Yu C.Y."/>
            <person name="Ang G.Y."/>
            <person name="Chan K.-G."/>
        </authorList>
    </citation>
    <scope>NUCLEOTIDE SEQUENCE [LARGE SCALE GENOMIC DNA]</scope>
    <source>
        <strain evidence="2">CI_885</strain>
    </source>
</reference>
<sequence length="219" mass="25035">MELKQLSYNLKDLDETKGIVTAYANAYDFEDSDGDISAKGSFDKTVSENFKRIRVLKDHNPREMIGVPIAIDTKDSFGLLTTTQFNMNKDLGRDMFTDVKLMHDNGLNAELSIGYKAVRRDERKKSIITEYKLMEYSFLSSWGANELATVQGIKSIRSTYGILELIEKSYNLNYSDSRLRQIESILQTLTKNTQEEPEPSKVDTPSFEPLLNSIINFKF</sequence>
<accession>A0A0N0IUM6</accession>
<dbReference type="AlphaFoldDB" id="A0A0N0IUM6"/>
<evidence type="ECO:0000313" key="2">
    <source>
        <dbReference type="Proteomes" id="UP000037953"/>
    </source>
</evidence>